<feature type="compositionally biased region" description="Polar residues" evidence="1">
    <location>
        <begin position="182"/>
        <end position="213"/>
    </location>
</feature>
<keyword evidence="3" id="KW-1185">Reference proteome</keyword>
<proteinExistence type="predicted"/>
<accession>A0A8T1VAG2</accession>
<dbReference type="Proteomes" id="UP000694044">
    <property type="component" value="Unassembled WGS sequence"/>
</dbReference>
<dbReference type="AlphaFoldDB" id="A0A8T1VAG2"/>
<name>A0A8T1VAG2_9STRA</name>
<organism evidence="2 3">
    <name type="scientific">Phytophthora pseudosyringae</name>
    <dbReference type="NCBI Taxonomy" id="221518"/>
    <lineage>
        <taxon>Eukaryota</taxon>
        <taxon>Sar</taxon>
        <taxon>Stramenopiles</taxon>
        <taxon>Oomycota</taxon>
        <taxon>Peronosporomycetes</taxon>
        <taxon>Peronosporales</taxon>
        <taxon>Peronosporaceae</taxon>
        <taxon>Phytophthora</taxon>
    </lineage>
</organism>
<evidence type="ECO:0000313" key="3">
    <source>
        <dbReference type="Proteomes" id="UP000694044"/>
    </source>
</evidence>
<gene>
    <name evidence="2" type="ORF">PHYPSEUDO_010689</name>
</gene>
<comment type="caution">
    <text evidence="2">The sequence shown here is derived from an EMBL/GenBank/DDBJ whole genome shotgun (WGS) entry which is preliminary data.</text>
</comment>
<reference evidence="2" key="1">
    <citation type="submission" date="2021-02" db="EMBL/GenBank/DDBJ databases">
        <authorList>
            <person name="Palmer J.M."/>
        </authorList>
    </citation>
    <scope>NUCLEOTIDE SEQUENCE</scope>
    <source>
        <strain evidence="2">SCRP734</strain>
    </source>
</reference>
<feature type="region of interest" description="Disordered" evidence="1">
    <location>
        <begin position="182"/>
        <end position="221"/>
    </location>
</feature>
<protein>
    <submittedName>
        <fullName evidence="2">Uncharacterized protein</fullName>
    </submittedName>
</protein>
<sequence length="221" mass="25407">MARGRPRTLPTALPRLAPEVALDPDLEHINIQSRQAIVEEERSRKRRQKQQQVAEQHARQRSRRQIEELTMAYEHAQLTAEKNKQQMERLSQKNAEQLRALDQIRLAVEGGEHEPTPREERQLRNLAGFGKKKPRLATADHEQQGKVRRIVRERLAYMGEVKRRRPGASGTGRATCRSLCAHSTTSTRLDRSSNTMPTGSMRSTDPVTFSSPQRRTRVCFE</sequence>
<dbReference type="EMBL" id="JAGDFM010000461">
    <property type="protein sequence ID" value="KAG7378005.1"/>
    <property type="molecule type" value="Genomic_DNA"/>
</dbReference>
<evidence type="ECO:0000313" key="2">
    <source>
        <dbReference type="EMBL" id="KAG7378005.1"/>
    </source>
</evidence>
<dbReference type="OrthoDB" id="121165at2759"/>
<feature type="region of interest" description="Disordered" evidence="1">
    <location>
        <begin position="41"/>
        <end position="62"/>
    </location>
</feature>
<evidence type="ECO:0000256" key="1">
    <source>
        <dbReference type="SAM" id="MobiDB-lite"/>
    </source>
</evidence>